<evidence type="ECO:0000256" key="4">
    <source>
        <dbReference type="ARBA" id="ARBA00022741"/>
    </source>
</evidence>
<dbReference type="SMART" id="SM01086">
    <property type="entry name" value="ClpB_D2-small"/>
    <property type="match status" value="1"/>
</dbReference>
<dbReference type="InterPro" id="IPR004491">
    <property type="entry name" value="HslU"/>
</dbReference>
<dbReference type="FunFam" id="1.10.8.10:FF:000028">
    <property type="entry name" value="ATP-dependent protease ATPase subunit HslU"/>
    <property type="match status" value="1"/>
</dbReference>
<dbReference type="GO" id="GO:0036402">
    <property type="term" value="F:proteasome-activating activity"/>
    <property type="evidence" value="ECO:0007669"/>
    <property type="project" value="UniProtKB-UniRule"/>
</dbReference>
<dbReference type="CDD" id="cd19498">
    <property type="entry name" value="RecA-like_HslU"/>
    <property type="match status" value="1"/>
</dbReference>
<dbReference type="InterPro" id="IPR050052">
    <property type="entry name" value="ATP-dep_Clp_protease_ClpX"/>
</dbReference>
<dbReference type="SMART" id="SM00382">
    <property type="entry name" value="AAA"/>
    <property type="match status" value="1"/>
</dbReference>
<evidence type="ECO:0000256" key="7">
    <source>
        <dbReference type="HAMAP-Rule" id="MF_00249"/>
    </source>
</evidence>
<feature type="binding site" evidence="7">
    <location>
        <begin position="59"/>
        <end position="64"/>
    </location>
    <ligand>
        <name>ATP</name>
        <dbReference type="ChEBI" id="CHEBI:30616"/>
    </ligand>
</feature>
<proteinExistence type="inferred from homology"/>
<keyword evidence="10" id="KW-0645">Protease</keyword>
<keyword evidence="10" id="KW-0378">Hydrolase</keyword>
<dbReference type="PANTHER" id="PTHR48102:SF3">
    <property type="entry name" value="ATP-DEPENDENT PROTEASE ATPASE SUBUNIT HSLU"/>
    <property type="match status" value="1"/>
</dbReference>
<keyword evidence="5 7" id="KW-0067">ATP-binding</keyword>
<dbReference type="FunFam" id="3.40.50.300:FF:000220">
    <property type="entry name" value="ATP-dependent protease ATPase subunit HslU"/>
    <property type="match status" value="1"/>
</dbReference>
<dbReference type="GO" id="GO:0009376">
    <property type="term" value="C:HslUV protease complex"/>
    <property type="evidence" value="ECO:0007669"/>
    <property type="project" value="UniProtKB-UniRule"/>
</dbReference>
<feature type="binding site" evidence="7">
    <location>
        <position position="392"/>
    </location>
    <ligand>
        <name>ATP</name>
        <dbReference type="ChEBI" id="CHEBI:30616"/>
    </ligand>
</feature>
<keyword evidence="4 7" id="KW-0547">Nucleotide-binding</keyword>
<keyword evidence="6 7" id="KW-0143">Chaperone</keyword>
<dbReference type="Gene3D" id="1.10.8.60">
    <property type="match status" value="1"/>
</dbReference>
<comment type="function">
    <text evidence="7">ATPase subunit of a proteasome-like degradation complex; this subunit has chaperone activity. The binding of ATP and its subsequent hydrolysis by HslU are essential for unfolding of protein substrates subsequently hydrolyzed by HslV. HslU recognizes the N-terminal part of its protein substrates and unfolds these before they are guided to HslV for hydrolysis.</text>
</comment>
<evidence type="ECO:0000256" key="3">
    <source>
        <dbReference type="ARBA" id="ARBA00022490"/>
    </source>
</evidence>
<dbReference type="PANTHER" id="PTHR48102">
    <property type="entry name" value="ATP-DEPENDENT CLP PROTEASE ATP-BINDING SUBUNIT CLPX-LIKE, MITOCHONDRIAL-RELATED"/>
    <property type="match status" value="1"/>
</dbReference>
<dbReference type="InterPro" id="IPR027417">
    <property type="entry name" value="P-loop_NTPase"/>
</dbReference>
<dbReference type="GO" id="GO:0043335">
    <property type="term" value="P:protein unfolding"/>
    <property type="evidence" value="ECO:0007669"/>
    <property type="project" value="UniProtKB-UniRule"/>
</dbReference>
<dbReference type="InterPro" id="IPR019489">
    <property type="entry name" value="Clp_ATPase_C"/>
</dbReference>
<dbReference type="HAMAP" id="MF_00249">
    <property type="entry name" value="HslU"/>
    <property type="match status" value="1"/>
</dbReference>
<comment type="subcellular location">
    <subcellularLocation>
        <location evidence="1 7">Cytoplasm</location>
    </subcellularLocation>
</comment>
<dbReference type="NCBIfam" id="TIGR00390">
    <property type="entry name" value="hslU"/>
    <property type="match status" value="1"/>
</dbReference>
<feature type="domain" description="Clp ATPase C-terminal" evidence="9">
    <location>
        <begin position="334"/>
        <end position="432"/>
    </location>
</feature>
<dbReference type="FunFam" id="3.40.50.300:FF:000213">
    <property type="entry name" value="ATP-dependent protease ATPase subunit HslU"/>
    <property type="match status" value="1"/>
</dbReference>
<dbReference type="Proteomes" id="UP000277437">
    <property type="component" value="Chromosome"/>
</dbReference>
<keyword evidence="3 7" id="KW-0963">Cytoplasm</keyword>
<evidence type="ECO:0000259" key="9">
    <source>
        <dbReference type="SMART" id="SM01086"/>
    </source>
</evidence>
<feature type="binding site" evidence="7">
    <location>
        <position position="17"/>
    </location>
    <ligand>
        <name>ATP</name>
        <dbReference type="ChEBI" id="CHEBI:30616"/>
    </ligand>
</feature>
<accession>A0AAX3G2N0</accession>
<dbReference type="InterPro" id="IPR003593">
    <property type="entry name" value="AAA+_ATPase"/>
</dbReference>
<comment type="subunit">
    <text evidence="7">A double ring-shaped homohexamer of HslV is capped on each side by a ring-shaped HslU homohexamer. The assembly of the HslU/HslV complex is dependent on binding of ATP.</text>
</comment>
<feature type="domain" description="AAA+ ATPase" evidence="8">
    <location>
        <begin position="48"/>
        <end position="331"/>
    </location>
</feature>
<evidence type="ECO:0000256" key="5">
    <source>
        <dbReference type="ARBA" id="ARBA00022840"/>
    </source>
</evidence>
<dbReference type="Pfam" id="PF00004">
    <property type="entry name" value="AAA"/>
    <property type="match status" value="1"/>
</dbReference>
<gene>
    <name evidence="7 10" type="primary">hslU</name>
    <name evidence="10" type="ORF">NCTC7357_04161</name>
</gene>
<dbReference type="Gene3D" id="3.40.50.300">
    <property type="entry name" value="P-loop containing nucleotide triphosphate hydrolases"/>
    <property type="match status" value="2"/>
</dbReference>
<evidence type="ECO:0000313" key="10">
    <source>
        <dbReference type="EMBL" id="VEF75817.1"/>
    </source>
</evidence>
<evidence type="ECO:0000256" key="1">
    <source>
        <dbReference type="ARBA" id="ARBA00004496"/>
    </source>
</evidence>
<dbReference type="RefSeq" id="WP_124323329.1">
    <property type="nucleotide sequence ID" value="NZ_CP118142.1"/>
</dbReference>
<evidence type="ECO:0000259" key="8">
    <source>
        <dbReference type="SMART" id="SM00382"/>
    </source>
</evidence>
<dbReference type="GO" id="GO:0008233">
    <property type="term" value="F:peptidase activity"/>
    <property type="evidence" value="ECO:0007669"/>
    <property type="project" value="UniProtKB-KW"/>
</dbReference>
<feature type="binding site" evidence="7">
    <location>
        <position position="255"/>
    </location>
    <ligand>
        <name>ATP</name>
        <dbReference type="ChEBI" id="CHEBI:30616"/>
    </ligand>
</feature>
<dbReference type="InterPro" id="IPR003959">
    <property type="entry name" value="ATPase_AAA_core"/>
</dbReference>
<dbReference type="NCBIfam" id="NF003544">
    <property type="entry name" value="PRK05201.1"/>
    <property type="match status" value="1"/>
</dbReference>
<protein>
    <recommendedName>
        <fullName evidence="7">ATP-dependent protease ATPase subunit HslU</fullName>
    </recommendedName>
    <alternativeName>
        <fullName evidence="7">Unfoldase HslU</fullName>
    </alternativeName>
</protein>
<feature type="binding site" evidence="7">
    <location>
        <position position="320"/>
    </location>
    <ligand>
        <name>ATP</name>
        <dbReference type="ChEBI" id="CHEBI:30616"/>
    </ligand>
</feature>
<dbReference type="SUPFAM" id="SSF52540">
    <property type="entry name" value="P-loop containing nucleoside triphosphate hydrolases"/>
    <property type="match status" value="1"/>
</dbReference>
<name>A0AAX3G2N0_9PSED</name>
<comment type="similarity">
    <text evidence="2 7">Belongs to the ClpX chaperone family. HslU subfamily.</text>
</comment>
<reference evidence="10 11" key="1">
    <citation type="submission" date="2018-12" db="EMBL/GenBank/DDBJ databases">
        <authorList>
            <consortium name="Pathogen Informatics"/>
        </authorList>
    </citation>
    <scope>NUCLEOTIDE SEQUENCE [LARGE SCALE GENOMIC DNA]</scope>
    <source>
        <strain evidence="10 11">NCTC7357</strain>
    </source>
</reference>
<dbReference type="Pfam" id="PF07724">
    <property type="entry name" value="AAA_2"/>
    <property type="match status" value="1"/>
</dbReference>
<evidence type="ECO:0000256" key="2">
    <source>
        <dbReference type="ARBA" id="ARBA00009771"/>
    </source>
</evidence>
<dbReference type="GO" id="GO:0016887">
    <property type="term" value="F:ATP hydrolysis activity"/>
    <property type="evidence" value="ECO:0007669"/>
    <property type="project" value="InterPro"/>
</dbReference>
<dbReference type="EMBL" id="LR134334">
    <property type="protein sequence ID" value="VEF75817.1"/>
    <property type="molecule type" value="Genomic_DNA"/>
</dbReference>
<dbReference type="AlphaFoldDB" id="A0AAX3G2N0"/>
<evidence type="ECO:0000313" key="11">
    <source>
        <dbReference type="Proteomes" id="UP000277437"/>
    </source>
</evidence>
<organism evidence="10 11">
    <name type="scientific">Pseudomonas chlororaphis</name>
    <dbReference type="NCBI Taxonomy" id="587753"/>
    <lineage>
        <taxon>Bacteria</taxon>
        <taxon>Pseudomonadati</taxon>
        <taxon>Pseudomonadota</taxon>
        <taxon>Gammaproteobacteria</taxon>
        <taxon>Pseudomonadales</taxon>
        <taxon>Pseudomonadaceae</taxon>
        <taxon>Pseudomonas</taxon>
    </lineage>
</organism>
<evidence type="ECO:0000256" key="6">
    <source>
        <dbReference type="ARBA" id="ARBA00023186"/>
    </source>
</evidence>
<dbReference type="GO" id="GO:0005524">
    <property type="term" value="F:ATP binding"/>
    <property type="evidence" value="ECO:0007669"/>
    <property type="project" value="UniProtKB-UniRule"/>
</dbReference>
<sequence length="446" mass="50108">MPMTPREIVHELNRHIIGQDDAKRAVAIALRNRWRRMQLPEELRVEVTPKNILMIGPTGVGKTEIARRLAKLANAPFIKVEATKFTEVGYVGRDVESIIRDLADAAIKLFREQEMTRVRHRAEDAAEERILDALLPPARMGFSNEDAAPAQDSNTRQLFRKRLREGQLDDKEIEIEVAEVSGVDISAPPGMEEMTNQLQSLFANMGKGQRKNRKLKIKDALKLIRDEEASRLVNDEELKAKALEAVEQHGIVFIDEIDKVAKRGNSGGVDVSREGVQRDLLPLIEGCTVNTKLGMVKTDHILFIASGAFHLSKPSDLVPELQGRLPIRVELKALSPEDFERILSEPHASLTEQYCELLKTEGLTIEFQADGIKRLAEIAWQVNEKTENIGARRLHTLLERLLEEVSFSAGDLASAHNEEPIRIDAAYVNSHLGELAQNEDLSRYIL</sequence>